<dbReference type="InterPro" id="IPR023753">
    <property type="entry name" value="FAD/NAD-binding_dom"/>
</dbReference>
<evidence type="ECO:0000259" key="2">
    <source>
        <dbReference type="Pfam" id="PF07992"/>
    </source>
</evidence>
<evidence type="ECO:0000313" key="4">
    <source>
        <dbReference type="Proteomes" id="UP000295254"/>
    </source>
</evidence>
<dbReference type="AlphaFoldDB" id="A0A4R4K999"/>
<dbReference type="InterPro" id="IPR051691">
    <property type="entry name" value="Metab_Enz_Cyan_OpOx_G3PDH"/>
</dbReference>
<dbReference type="InterPro" id="IPR036188">
    <property type="entry name" value="FAD/NAD-bd_sf"/>
</dbReference>
<dbReference type="Gene3D" id="3.50.50.60">
    <property type="entry name" value="FAD/NAD(P)-binding domain"/>
    <property type="match status" value="2"/>
</dbReference>
<reference evidence="4" key="1">
    <citation type="journal article" date="2019" name="bioRxiv">
        <title>Bacterially produced spermidine induces plant systemic susceptibility to pathogens.</title>
        <authorList>
            <person name="Melnyk R.A."/>
            <person name="Beskrovnaya P.A."/>
            <person name="Liu Z."/>
            <person name="Song Y."/>
            <person name="Haney C.H."/>
        </authorList>
    </citation>
    <scope>NUCLEOTIDE SEQUENCE [LARGE SCALE GENOMIC DNA]</scope>
    <source>
        <strain evidence="4">Dha-51</strain>
    </source>
</reference>
<evidence type="ECO:0000313" key="3">
    <source>
        <dbReference type="EMBL" id="TDB64288.1"/>
    </source>
</evidence>
<protein>
    <submittedName>
        <fullName evidence="3">FAD-dependent oxidoreductase</fullName>
    </submittedName>
</protein>
<comment type="caution">
    <text evidence="3">The sequence shown here is derived from an EMBL/GenBank/DDBJ whole genome shotgun (WGS) entry which is preliminary data.</text>
</comment>
<dbReference type="PANTHER" id="PTHR42949:SF3">
    <property type="entry name" value="ANAEROBIC GLYCEROL-3-PHOSPHATE DEHYDROGENASE SUBUNIT B"/>
    <property type="match status" value="1"/>
</dbReference>
<dbReference type="GO" id="GO:0016491">
    <property type="term" value="F:oxidoreductase activity"/>
    <property type="evidence" value="ECO:0007669"/>
    <property type="project" value="UniProtKB-KW"/>
</dbReference>
<organism evidence="3 4">
    <name type="scientific">Pseudomonas vancouverensis</name>
    <dbReference type="NCBI Taxonomy" id="95300"/>
    <lineage>
        <taxon>Bacteria</taxon>
        <taxon>Pseudomonadati</taxon>
        <taxon>Pseudomonadota</taxon>
        <taxon>Gammaproteobacteria</taxon>
        <taxon>Pseudomonadales</taxon>
        <taxon>Pseudomonadaceae</taxon>
        <taxon>Pseudomonas</taxon>
    </lineage>
</organism>
<dbReference type="PANTHER" id="PTHR42949">
    <property type="entry name" value="ANAEROBIC GLYCEROL-3-PHOSPHATE DEHYDROGENASE SUBUNIT B"/>
    <property type="match status" value="1"/>
</dbReference>
<dbReference type="EMBL" id="RRZK01000011">
    <property type="protein sequence ID" value="TDB64288.1"/>
    <property type="molecule type" value="Genomic_DNA"/>
</dbReference>
<name>A0A4R4K999_PSEVA</name>
<keyword evidence="4" id="KW-1185">Reference proteome</keyword>
<sequence>MATGFHFTSAGGNTVTKAIYYDPASVAGKAPPINDDTDILIVGAGPAGLAAALAAAGHGLSVTLVDENPVPLETMGEEVPLHFGGRMGAAAGNRNSVLQTLLDARPQIAEALEAGVDVRLGTAVWGLFPQQPTTAWIDGAVAGLADDDHAWLLRFKQVIVAAGRRDMGLAFDGWQRPGVMGVSAAHRLASVYEALDCQRAVLIGSDTQALASACGLLDKGVRIVAIVEQAAEPSGDATLLSRLVGQGARVLTGQVIREALGDALGVKGIVAVAVDSTGKPIEATAIEIECDTVLLGVAAIPAIELVEAAGCRTAFQADRGGHVALVDPAQRTSLPFVLMAGDCAGVWPSKSLEEEIARREGRIAAHTALAALGVDIALEDSASPPDVPAIDIGERRTAWVRAVTLHARKEPFVCLCEEVTASEILGQQPPRYLGWKPSDPAQHNIMTSSHKASPNPDVTKRLTRACMGPCQGRRCREQVATLLGIGAGMKVEDIALASFRPPVRPLSLHQAGQVEEVPQMQSRWDTWFDMPSQWTPFWLCSGQPTVARRAPDVRPANPLPTEG</sequence>
<gene>
    <name evidence="3" type="ORF">EIY72_11730</name>
</gene>
<evidence type="ECO:0000256" key="1">
    <source>
        <dbReference type="ARBA" id="ARBA00023002"/>
    </source>
</evidence>
<proteinExistence type="predicted"/>
<dbReference type="Gene3D" id="1.10.10.1100">
    <property type="entry name" value="BFD-like [2Fe-2S]-binding domain"/>
    <property type="match status" value="1"/>
</dbReference>
<accession>A0A4R4K999</accession>
<dbReference type="InterPro" id="IPR041854">
    <property type="entry name" value="BFD-like_2Fe2S-bd_dom_sf"/>
</dbReference>
<keyword evidence="1" id="KW-0560">Oxidoreductase</keyword>
<dbReference type="SUPFAM" id="SSF51905">
    <property type="entry name" value="FAD/NAD(P)-binding domain"/>
    <property type="match status" value="1"/>
</dbReference>
<dbReference type="PRINTS" id="PR00469">
    <property type="entry name" value="PNDRDTASEII"/>
</dbReference>
<dbReference type="PRINTS" id="PR00368">
    <property type="entry name" value="FADPNR"/>
</dbReference>
<dbReference type="Pfam" id="PF07992">
    <property type="entry name" value="Pyr_redox_2"/>
    <property type="match status" value="1"/>
</dbReference>
<dbReference type="Proteomes" id="UP000295254">
    <property type="component" value="Unassembled WGS sequence"/>
</dbReference>
<dbReference type="OrthoDB" id="9801699at2"/>
<feature type="domain" description="FAD/NAD(P)-binding" evidence="2">
    <location>
        <begin position="38"/>
        <end position="349"/>
    </location>
</feature>